<evidence type="ECO:0000313" key="5">
    <source>
        <dbReference type="Proteomes" id="UP000559987"/>
    </source>
</evidence>
<dbReference type="Proteomes" id="UP000559987">
    <property type="component" value="Unassembled WGS sequence"/>
</dbReference>
<reference evidence="4 5" key="1">
    <citation type="submission" date="2020-08" db="EMBL/GenBank/DDBJ databases">
        <title>Genomic Encyclopedia of Type Strains, Phase III (KMG-III): the genomes of soil and plant-associated and newly described type strains.</title>
        <authorList>
            <person name="Whitman W."/>
        </authorList>
    </citation>
    <scope>NUCLEOTIDE SEQUENCE [LARGE SCALE GENOMIC DNA]</scope>
    <source>
        <strain evidence="4 5">CECT 8571</strain>
    </source>
</reference>
<gene>
    <name evidence="4" type="ORF">FHS30_002912</name>
</gene>
<dbReference type="InterPro" id="IPR006143">
    <property type="entry name" value="RND_pump_MFP"/>
</dbReference>
<dbReference type="Gene3D" id="1.10.287.470">
    <property type="entry name" value="Helix hairpin bin"/>
    <property type="match status" value="1"/>
</dbReference>
<keyword evidence="5" id="KW-1185">Reference proteome</keyword>
<dbReference type="Gene3D" id="2.40.50.100">
    <property type="match status" value="1"/>
</dbReference>
<feature type="domain" description="CzcB-like barrel-sandwich hybrid" evidence="3">
    <location>
        <begin position="9"/>
        <end position="128"/>
    </location>
</feature>
<dbReference type="RefSeq" id="WP_183911195.1">
    <property type="nucleotide sequence ID" value="NZ_JACHXZ010000004.1"/>
</dbReference>
<dbReference type="NCBIfam" id="TIGR01730">
    <property type="entry name" value="RND_mfp"/>
    <property type="match status" value="1"/>
</dbReference>
<dbReference type="Pfam" id="PF25954">
    <property type="entry name" value="Beta-barrel_RND_2"/>
    <property type="match status" value="1"/>
</dbReference>
<evidence type="ECO:0000259" key="2">
    <source>
        <dbReference type="Pfam" id="PF25954"/>
    </source>
</evidence>
<proteinExistence type="inferred from homology"/>
<dbReference type="InterPro" id="IPR058647">
    <property type="entry name" value="BSH_CzcB-like"/>
</dbReference>
<dbReference type="Pfam" id="PF25973">
    <property type="entry name" value="BSH_CzcB"/>
    <property type="match status" value="1"/>
</dbReference>
<sequence length="212" mass="23171">MIEPSVRIDVSSPVGGVLDSVNVAVGERIKKGQQLFSLRSDVEAAAVALSKVRAEFSLRQYERNEGLYRDELISIHERDEFKTEFDVALQELEQAKAVLNLRKVVSTINGVVIDRFVEPGEFVTTEAVLAIASLNPLRVEVVMPFDSWGVVKEGQKLRVFPAEPVGGEVSARIILVDPIVDAASGTYRVRAEIDNKNGQLPAGIECQVALGN</sequence>
<dbReference type="InterPro" id="IPR058792">
    <property type="entry name" value="Beta-barrel_RND_2"/>
</dbReference>
<dbReference type="SUPFAM" id="SSF111369">
    <property type="entry name" value="HlyD-like secretion proteins"/>
    <property type="match status" value="1"/>
</dbReference>
<dbReference type="GO" id="GO:0015562">
    <property type="term" value="F:efflux transmembrane transporter activity"/>
    <property type="evidence" value="ECO:0007669"/>
    <property type="project" value="TreeGrafter"/>
</dbReference>
<dbReference type="PANTHER" id="PTHR30469:SF15">
    <property type="entry name" value="HLYD FAMILY OF SECRETION PROTEINS"/>
    <property type="match status" value="1"/>
</dbReference>
<accession>A0A839UTE8</accession>
<dbReference type="EMBL" id="JACHXZ010000004">
    <property type="protein sequence ID" value="MBB3169699.1"/>
    <property type="molecule type" value="Genomic_DNA"/>
</dbReference>
<evidence type="ECO:0000313" key="4">
    <source>
        <dbReference type="EMBL" id="MBB3169699.1"/>
    </source>
</evidence>
<comment type="caution">
    <text evidence="4">The sequence shown here is derived from an EMBL/GenBank/DDBJ whole genome shotgun (WGS) entry which is preliminary data.</text>
</comment>
<comment type="similarity">
    <text evidence="1">Belongs to the membrane fusion protein (MFP) (TC 8.A.1) family.</text>
</comment>
<dbReference type="Gene3D" id="2.40.30.170">
    <property type="match status" value="1"/>
</dbReference>
<name>A0A839UTE8_9GAMM</name>
<protein>
    <submittedName>
        <fullName evidence="4">RND family efflux transporter MFP subunit</fullName>
    </submittedName>
</protein>
<dbReference type="PANTHER" id="PTHR30469">
    <property type="entry name" value="MULTIDRUG RESISTANCE PROTEIN MDTA"/>
    <property type="match status" value="1"/>
</dbReference>
<dbReference type="AlphaFoldDB" id="A0A839UTE8"/>
<evidence type="ECO:0000256" key="1">
    <source>
        <dbReference type="ARBA" id="ARBA00009477"/>
    </source>
</evidence>
<dbReference type="GO" id="GO:1990281">
    <property type="term" value="C:efflux pump complex"/>
    <property type="evidence" value="ECO:0007669"/>
    <property type="project" value="TreeGrafter"/>
</dbReference>
<feature type="domain" description="CusB-like beta-barrel" evidence="2">
    <location>
        <begin position="143"/>
        <end position="210"/>
    </location>
</feature>
<organism evidence="4 5">
    <name type="scientific">Simiduia aestuariiviva</name>
    <dbReference type="NCBI Taxonomy" id="1510459"/>
    <lineage>
        <taxon>Bacteria</taxon>
        <taxon>Pseudomonadati</taxon>
        <taxon>Pseudomonadota</taxon>
        <taxon>Gammaproteobacteria</taxon>
        <taxon>Cellvibrionales</taxon>
        <taxon>Cellvibrionaceae</taxon>
        <taxon>Simiduia</taxon>
    </lineage>
</organism>
<evidence type="ECO:0000259" key="3">
    <source>
        <dbReference type="Pfam" id="PF25973"/>
    </source>
</evidence>